<feature type="binding site" evidence="3">
    <location>
        <position position="93"/>
    </location>
    <ligand>
        <name>Zn(2+)</name>
        <dbReference type="ChEBI" id="CHEBI:29105"/>
    </ligand>
</feature>
<feature type="active site" evidence="4">
    <location>
        <position position="187"/>
    </location>
</feature>
<keyword evidence="2 3" id="KW-0862">Zinc</keyword>
<dbReference type="RefSeq" id="WP_025208548.1">
    <property type="nucleotide sequence ID" value="NZ_CP006932.1"/>
</dbReference>
<reference evidence="6 7" key="1">
    <citation type="journal article" date="2014" name="Genome Biol. Evol.">
        <title>Phylogenomics of "Candidatus Hepatoplasma crinochetorum," a Lineage of Mollicutes Associated with Noninsect Arthropods.</title>
        <authorList>
            <person name="Leclercq S."/>
            <person name="Dittmer J."/>
            <person name="Bouchon D."/>
            <person name="Cordaux R."/>
        </authorList>
    </citation>
    <scope>NUCLEOTIDE SEQUENCE [LARGE SCALE GENOMIC DNA]</scope>
    <source>
        <strain evidence="6 7">Av</strain>
    </source>
</reference>
<proteinExistence type="predicted"/>
<keyword evidence="1 3" id="KW-0479">Metal-binding</keyword>
<dbReference type="InterPro" id="IPR011051">
    <property type="entry name" value="RmlC_Cupin_sf"/>
</dbReference>
<dbReference type="Gene3D" id="2.60.120.10">
    <property type="entry name" value="Jelly Rolls"/>
    <property type="match status" value="2"/>
</dbReference>
<evidence type="ECO:0000259" key="5">
    <source>
        <dbReference type="Pfam" id="PF20511"/>
    </source>
</evidence>
<dbReference type="GO" id="GO:0005975">
    <property type="term" value="P:carbohydrate metabolic process"/>
    <property type="evidence" value="ECO:0007669"/>
    <property type="project" value="InterPro"/>
</dbReference>
<dbReference type="eggNOG" id="COG1482">
    <property type="taxonomic scope" value="Bacteria"/>
</dbReference>
<accession>W8GF62</accession>
<dbReference type="PATRIC" id="fig|1427984.3.peg.129"/>
<dbReference type="Proteomes" id="UP000019450">
    <property type="component" value="Chromosome"/>
</dbReference>
<dbReference type="PANTHER" id="PTHR42742:SF3">
    <property type="entry name" value="FRUCTOKINASE"/>
    <property type="match status" value="1"/>
</dbReference>
<name>W8GF62_9MOLU</name>
<dbReference type="PIRSF" id="PIRSF036894">
    <property type="entry name" value="PMI_Firm_short"/>
    <property type="match status" value="1"/>
</dbReference>
<dbReference type="GO" id="GO:0004476">
    <property type="term" value="F:mannose-6-phosphate isomerase activity"/>
    <property type="evidence" value="ECO:0007669"/>
    <property type="project" value="UniProtKB-EC"/>
</dbReference>
<dbReference type="PANTHER" id="PTHR42742">
    <property type="entry name" value="TRANSCRIPTIONAL REPRESSOR MPRA"/>
    <property type="match status" value="1"/>
</dbReference>
<feature type="binding site" evidence="3">
    <location>
        <position position="111"/>
    </location>
    <ligand>
        <name>Zn(2+)</name>
        <dbReference type="ChEBI" id="CHEBI:29105"/>
    </ligand>
</feature>
<dbReference type="KEGG" id="hcr:X271_00139"/>
<dbReference type="OrthoDB" id="9808275at2"/>
<evidence type="ECO:0000256" key="1">
    <source>
        <dbReference type="ARBA" id="ARBA00022723"/>
    </source>
</evidence>
<dbReference type="EC" id="5.3.1.8" evidence="6"/>
<comment type="cofactor">
    <cofactor evidence="3">
        <name>Zn(2+)</name>
        <dbReference type="ChEBI" id="CHEBI:29105"/>
    </cofactor>
    <text evidence="3">Binds 1 zinc ion per subunit.</text>
</comment>
<sequence>MILKLRPHYVQKIWGGEKIAKIFNFKSNDKIGEAWVVSGIKDNQAKIINQKEEMTLDLFYKQNKKLFNNYKTEDFPLLIKFLDAKDDLSIQVHPNNKQAQELENYPYGKSEAWYILGLEKNHEIIIGLKSENLNELKKVNKDNWKKIINIKKIKVGSVFDIKPGTVHAIRKGTFVYEIQQPSDITYRIYDFDRLEKNGKKRQLDLEKSIKVINNDFKENLSFKSEINFLNLKILQLVNNKIFNLQKWSIYGNTKIRLNADERNFLIVTAIEGKGKINDFVIEHYQTLILTYDEIKEITLEGNFKLLVANPIS</sequence>
<dbReference type="STRING" id="1427984.X271_00139"/>
<dbReference type="AlphaFoldDB" id="W8GF62"/>
<dbReference type="InterPro" id="IPR046457">
    <property type="entry name" value="PMI_typeI_cat"/>
</dbReference>
<dbReference type="SUPFAM" id="SSF51182">
    <property type="entry name" value="RmlC-like cupins"/>
    <property type="match status" value="1"/>
</dbReference>
<dbReference type="HOGENOM" id="CLU_020529_0_0_14"/>
<dbReference type="EMBL" id="CP006932">
    <property type="protein sequence ID" value="AHK22248.1"/>
    <property type="molecule type" value="Genomic_DNA"/>
</dbReference>
<protein>
    <submittedName>
        <fullName evidence="6">Putative mannose-6-phosphate isomerase gmuF</fullName>
        <ecNumber evidence="6">5.3.1.8</ecNumber>
    </submittedName>
</protein>
<dbReference type="InterPro" id="IPR051804">
    <property type="entry name" value="Carb_Metab_Reg_Kinase/Isom"/>
</dbReference>
<evidence type="ECO:0000256" key="2">
    <source>
        <dbReference type="ARBA" id="ARBA00022833"/>
    </source>
</evidence>
<dbReference type="CDD" id="cd07010">
    <property type="entry name" value="cupin_PMI_type_I_N_bac"/>
    <property type="match status" value="1"/>
</dbReference>
<evidence type="ECO:0000256" key="3">
    <source>
        <dbReference type="PIRSR" id="PIRSR036894-1"/>
    </source>
</evidence>
<organism evidence="6 7">
    <name type="scientific">Candidatus Hepatoplasma crinochetorum Av</name>
    <dbReference type="NCBI Taxonomy" id="1427984"/>
    <lineage>
        <taxon>Bacteria</taxon>
        <taxon>Bacillati</taxon>
        <taxon>Mycoplasmatota</taxon>
        <taxon>Mollicutes</taxon>
        <taxon>Candidatus Hepatoplasmataceae</taxon>
        <taxon>Candidatus Hepatoplasma</taxon>
    </lineage>
</organism>
<evidence type="ECO:0000313" key="7">
    <source>
        <dbReference type="Proteomes" id="UP000019450"/>
    </source>
</evidence>
<dbReference type="InterPro" id="IPR014628">
    <property type="entry name" value="Man6P_isomerase_Firm_short"/>
</dbReference>
<feature type="domain" description="Phosphomannose isomerase type I catalytic" evidence="5">
    <location>
        <begin position="2"/>
        <end position="103"/>
    </location>
</feature>
<evidence type="ECO:0000256" key="4">
    <source>
        <dbReference type="PIRSR" id="PIRSR036894-2"/>
    </source>
</evidence>
<evidence type="ECO:0000313" key="6">
    <source>
        <dbReference type="EMBL" id="AHK22248.1"/>
    </source>
</evidence>
<keyword evidence="7" id="KW-1185">Reference proteome</keyword>
<dbReference type="InterPro" id="IPR014710">
    <property type="entry name" value="RmlC-like_jellyroll"/>
</dbReference>
<keyword evidence="6" id="KW-0413">Isomerase</keyword>
<dbReference type="GO" id="GO:0008270">
    <property type="term" value="F:zinc ion binding"/>
    <property type="evidence" value="ECO:0007669"/>
    <property type="project" value="InterPro"/>
</dbReference>
<feature type="binding site" evidence="3">
    <location>
        <position position="167"/>
    </location>
    <ligand>
        <name>Zn(2+)</name>
        <dbReference type="ChEBI" id="CHEBI:29105"/>
    </ligand>
</feature>
<dbReference type="Pfam" id="PF20511">
    <property type="entry name" value="PMI_typeI_cat"/>
    <property type="match status" value="1"/>
</dbReference>
<gene>
    <name evidence="6" type="primary">gmuF</name>
    <name evidence="6" type="ORF">X271_00139</name>
</gene>